<reference evidence="3 4" key="2">
    <citation type="submission" date="2017-12" db="EMBL/GenBank/DDBJ databases">
        <title>Phylogenetic diversity of female urinary microbiome.</title>
        <authorList>
            <person name="Thomas-White K."/>
            <person name="Wolfe A.J."/>
        </authorList>
    </citation>
    <scope>NUCLEOTIDE SEQUENCE [LARGE SCALE GENOMIC DNA]</scope>
    <source>
        <strain evidence="3 4">UMB0426</strain>
    </source>
</reference>
<dbReference type="EMBL" id="LQQC01000007">
    <property type="protein sequence ID" value="KXZ58993.1"/>
    <property type="molecule type" value="Genomic_DNA"/>
</dbReference>
<dbReference type="Gene3D" id="3.40.630.30">
    <property type="match status" value="1"/>
</dbReference>
<accession>A0A150HA44</accession>
<name>A0A150HA44_9MICO</name>
<feature type="domain" description="N-acetyltransferase" evidence="1">
    <location>
        <begin position="1"/>
        <end position="137"/>
    </location>
</feature>
<evidence type="ECO:0000313" key="3">
    <source>
        <dbReference type="EMBL" id="PKY71079.1"/>
    </source>
</evidence>
<dbReference type="InterPro" id="IPR000182">
    <property type="entry name" value="GNAT_dom"/>
</dbReference>
<dbReference type="PANTHER" id="PTHR43233">
    <property type="entry name" value="FAMILY N-ACETYLTRANSFERASE, PUTATIVE (AFU_ORTHOLOGUE AFUA_6G03350)-RELATED"/>
    <property type="match status" value="1"/>
</dbReference>
<dbReference type="SUPFAM" id="SSF55729">
    <property type="entry name" value="Acyl-CoA N-acyltransferases (Nat)"/>
    <property type="match status" value="1"/>
</dbReference>
<dbReference type="CDD" id="cd04301">
    <property type="entry name" value="NAT_SF"/>
    <property type="match status" value="1"/>
</dbReference>
<proteinExistence type="predicted"/>
<dbReference type="RefSeq" id="WP_019174428.1">
    <property type="nucleotide sequence ID" value="NZ_JAKRCZ010000022.1"/>
</dbReference>
<dbReference type="InterPro" id="IPR016181">
    <property type="entry name" value="Acyl_CoA_acyltransferase"/>
</dbReference>
<protein>
    <submittedName>
        <fullName evidence="2">Acetyltransferase (GNAT) family protein</fullName>
    </submittedName>
    <submittedName>
        <fullName evidence="3">GNAT family N-acetyltransferase</fullName>
    </submittedName>
</protein>
<evidence type="ECO:0000313" key="2">
    <source>
        <dbReference type="EMBL" id="KXZ58993.1"/>
    </source>
</evidence>
<dbReference type="AlphaFoldDB" id="A0A150HA44"/>
<comment type="caution">
    <text evidence="2">The sequence shown here is derived from an EMBL/GenBank/DDBJ whole genome shotgun (WGS) entry which is preliminary data.</text>
</comment>
<dbReference type="InterPro" id="IPR053144">
    <property type="entry name" value="Acetyltransferase_Butenolide"/>
</dbReference>
<evidence type="ECO:0000259" key="1">
    <source>
        <dbReference type="PROSITE" id="PS51186"/>
    </source>
</evidence>
<dbReference type="Pfam" id="PF00583">
    <property type="entry name" value="Acetyltransf_1"/>
    <property type="match status" value="1"/>
</dbReference>
<reference evidence="2 5" key="1">
    <citation type="submission" date="2016-01" db="EMBL/GenBank/DDBJ databases">
        <title>Use of Whole Genome Sequencing to ascertain that Brevibacterium massiliense (Roux, Raoult 2009) is a later heterotypic synonym of Brevibacterium ravenspurgense (Mages 2008).</title>
        <authorList>
            <person name="Bernier A.-M."/>
            <person name="Burdz T."/>
            <person name="Huynh C."/>
            <person name="Pachecho A.L."/>
            <person name="Wiebe D."/>
            <person name="Bonner C."/>
            <person name="Bernard K."/>
        </authorList>
    </citation>
    <scope>NUCLEOTIDE SEQUENCE [LARGE SCALE GENOMIC DNA]</scope>
    <source>
        <strain evidence="2 5">CCUG56047</strain>
    </source>
</reference>
<organism evidence="2 5">
    <name type="scientific">Brevibacterium ravenspurgense</name>
    <dbReference type="NCBI Taxonomy" id="479117"/>
    <lineage>
        <taxon>Bacteria</taxon>
        <taxon>Bacillati</taxon>
        <taxon>Actinomycetota</taxon>
        <taxon>Actinomycetes</taxon>
        <taxon>Micrococcales</taxon>
        <taxon>Brevibacteriaceae</taxon>
        <taxon>Brevibacterium</taxon>
    </lineage>
</organism>
<evidence type="ECO:0000313" key="4">
    <source>
        <dbReference type="Proteomes" id="UP000242755"/>
    </source>
</evidence>
<dbReference type="Proteomes" id="UP000242755">
    <property type="component" value="Unassembled WGS sequence"/>
</dbReference>
<sequence>MTPELRITDLIPSLQQLVDLYDSVGWLAYTRDPEALAASVAGSQWLRSAWCGESLIGLIRILTDGHTIAYLQDILVHPEEQRTGVGKALMAEAADAFSHVRQFVLITDDEERQQSFYRACGFSTAAENNIHAFVKSQ</sequence>
<dbReference type="GO" id="GO:0016747">
    <property type="term" value="F:acyltransferase activity, transferring groups other than amino-acyl groups"/>
    <property type="evidence" value="ECO:0007669"/>
    <property type="project" value="InterPro"/>
</dbReference>
<dbReference type="STRING" id="1176165.GCA_001584405_00059"/>
<dbReference type="PANTHER" id="PTHR43233:SF1">
    <property type="entry name" value="FAMILY N-ACETYLTRANSFERASE, PUTATIVE (AFU_ORTHOLOGUE AFUA_6G03350)-RELATED"/>
    <property type="match status" value="1"/>
</dbReference>
<dbReference type="Proteomes" id="UP000243589">
    <property type="component" value="Unassembled WGS sequence"/>
</dbReference>
<gene>
    <name evidence="2" type="ORF">Bravens_00545</name>
    <name evidence="3" type="ORF">CYJ40_03260</name>
</gene>
<dbReference type="EMBL" id="PKGO01000002">
    <property type="protein sequence ID" value="PKY71079.1"/>
    <property type="molecule type" value="Genomic_DNA"/>
</dbReference>
<evidence type="ECO:0000313" key="5">
    <source>
        <dbReference type="Proteomes" id="UP000243589"/>
    </source>
</evidence>
<keyword evidence="2" id="KW-0808">Transferase</keyword>
<keyword evidence="5" id="KW-1185">Reference proteome</keyword>
<dbReference type="PATRIC" id="fig|479117.4.peg.547"/>
<dbReference type="PROSITE" id="PS51186">
    <property type="entry name" value="GNAT"/>
    <property type="match status" value="1"/>
</dbReference>